<keyword evidence="2" id="KW-1185">Reference proteome</keyword>
<dbReference type="EMBL" id="OX465081">
    <property type="protein sequence ID" value="CAI9286343.1"/>
    <property type="molecule type" value="Genomic_DNA"/>
</dbReference>
<reference evidence="1" key="1">
    <citation type="submission" date="2023-04" db="EMBL/GenBank/DDBJ databases">
        <authorList>
            <person name="Vijverberg K."/>
            <person name="Xiong W."/>
            <person name="Schranz E."/>
        </authorList>
    </citation>
    <scope>NUCLEOTIDE SEQUENCE</scope>
</reference>
<evidence type="ECO:0000313" key="1">
    <source>
        <dbReference type="EMBL" id="CAI9286343.1"/>
    </source>
</evidence>
<organism evidence="1 2">
    <name type="scientific">Lactuca saligna</name>
    <name type="common">Willowleaf lettuce</name>
    <dbReference type="NCBI Taxonomy" id="75948"/>
    <lineage>
        <taxon>Eukaryota</taxon>
        <taxon>Viridiplantae</taxon>
        <taxon>Streptophyta</taxon>
        <taxon>Embryophyta</taxon>
        <taxon>Tracheophyta</taxon>
        <taxon>Spermatophyta</taxon>
        <taxon>Magnoliopsida</taxon>
        <taxon>eudicotyledons</taxon>
        <taxon>Gunneridae</taxon>
        <taxon>Pentapetalae</taxon>
        <taxon>asterids</taxon>
        <taxon>campanulids</taxon>
        <taxon>Asterales</taxon>
        <taxon>Asteraceae</taxon>
        <taxon>Cichorioideae</taxon>
        <taxon>Cichorieae</taxon>
        <taxon>Lactucinae</taxon>
        <taxon>Lactuca</taxon>
    </lineage>
</organism>
<name>A0AA35Z5M1_LACSI</name>
<proteinExistence type="predicted"/>
<dbReference type="Proteomes" id="UP001177003">
    <property type="component" value="Chromosome 5"/>
</dbReference>
<protein>
    <submittedName>
        <fullName evidence="1">Uncharacterized protein</fullName>
    </submittedName>
</protein>
<dbReference type="AlphaFoldDB" id="A0AA35Z5M1"/>
<gene>
    <name evidence="1" type="ORF">LSALG_LOCUS25769</name>
</gene>
<accession>A0AA35Z5M1</accession>
<sequence length="180" mass="21499">MARTVKRRLRIDRLITPTLSPASSMPLLAPSSTFSGERKNKASTPTQSPSSYVFFRNLWLKFKCMVSHFLSFSFCYKPFYTFEEKSKWETMKDRNLEFQRHLQSVMKIGVIQYFKTSKSVTFHLALIFYQLFYKFIDEMKVRCVLPSLWVPQDRTIECKSWHVNMILAKICQNLLIYWIY</sequence>
<evidence type="ECO:0000313" key="2">
    <source>
        <dbReference type="Proteomes" id="UP001177003"/>
    </source>
</evidence>